<sequence>MAYYHRGSPADGLARGLGWFSLALGATEILAGRSLARWMGMEDRTALIRAYGAREVMAGLGLVALGDPKPWLWSRVAGDALDLATLATGWTDDNPRRHNVGLAIGAVAAVTALDLLCVGEMHRQDQAAAALPPPDYSDRSGLPRPPDEMRGTARDAPVGADMRTPRILQFQPGR</sequence>
<dbReference type="EMBL" id="CP029352">
    <property type="protein sequence ID" value="AWK85741.1"/>
    <property type="molecule type" value="Genomic_DNA"/>
</dbReference>
<reference evidence="3" key="1">
    <citation type="submission" date="2018-05" db="EMBL/GenBank/DDBJ databases">
        <title>Azospirillum thermophila sp. nov., a novel isolated from hot spring.</title>
        <authorList>
            <person name="Zhao Z."/>
        </authorList>
    </citation>
    <scope>NUCLEOTIDE SEQUENCE [LARGE SCALE GENOMIC DNA]</scope>
    <source>
        <strain evidence="3">CFH 70021</strain>
    </source>
</reference>
<gene>
    <name evidence="2" type="ORF">DEW08_05780</name>
</gene>
<accession>A0A2S2CMN3</accession>
<dbReference type="KEGG" id="azz:DEW08_05780"/>
<dbReference type="OrthoDB" id="6166765at2"/>
<feature type="region of interest" description="Disordered" evidence="1">
    <location>
        <begin position="128"/>
        <end position="174"/>
    </location>
</feature>
<dbReference type="RefSeq" id="WP_109325157.1">
    <property type="nucleotide sequence ID" value="NZ_CP029352.1"/>
</dbReference>
<keyword evidence="3" id="KW-1185">Reference proteome</keyword>
<evidence type="ECO:0000313" key="2">
    <source>
        <dbReference type="EMBL" id="AWK85741.1"/>
    </source>
</evidence>
<evidence type="ECO:0000256" key="1">
    <source>
        <dbReference type="SAM" id="MobiDB-lite"/>
    </source>
</evidence>
<dbReference type="Proteomes" id="UP000245629">
    <property type="component" value="Chromosome 1"/>
</dbReference>
<proteinExistence type="predicted"/>
<protein>
    <submittedName>
        <fullName evidence="2">Cyclase dehydrase</fullName>
    </submittedName>
</protein>
<dbReference type="AlphaFoldDB" id="A0A2S2CMN3"/>
<name>A0A2S2CMN3_9PROT</name>
<evidence type="ECO:0000313" key="3">
    <source>
        <dbReference type="Proteomes" id="UP000245629"/>
    </source>
</evidence>
<organism evidence="2 3">
    <name type="scientific">Azospirillum thermophilum</name>
    <dbReference type="NCBI Taxonomy" id="2202148"/>
    <lineage>
        <taxon>Bacteria</taxon>
        <taxon>Pseudomonadati</taxon>
        <taxon>Pseudomonadota</taxon>
        <taxon>Alphaproteobacteria</taxon>
        <taxon>Rhodospirillales</taxon>
        <taxon>Azospirillaceae</taxon>
        <taxon>Azospirillum</taxon>
    </lineage>
</organism>